<protein>
    <submittedName>
        <fullName evidence="1">16S rRNA (Guanine527-N7)-methyltransferase</fullName>
    </submittedName>
</protein>
<proteinExistence type="predicted"/>
<dbReference type="EMBL" id="FWXZ01000001">
    <property type="protein sequence ID" value="SMC38473.1"/>
    <property type="molecule type" value="Genomic_DNA"/>
</dbReference>
<sequence>METARIRLSLEQNEIPFSEDLPEKLNIYLSLLNDWNSRMDLTAVTEDEETVDKHFIDSLTVLRTGLIRDGMQLIDVGTGAGFPGMVLALACPEIRVTLLDAQQKRLSFLKAVAEAAGAANVTLVHARAEDGARKDELREKFDIAAARAVAPLNVLCEYLLPYVKLEGCALCWKGPALKEETEAGRKAAHLLGGRLEMPFKSTVYGRDWDHMILPIRKVQHTSGQYPRKAGTPKNKPLGL</sequence>
<evidence type="ECO:0000313" key="2">
    <source>
        <dbReference type="Proteomes" id="UP000192328"/>
    </source>
</evidence>
<accession>A0AC61PI59</accession>
<dbReference type="Proteomes" id="UP000192328">
    <property type="component" value="Unassembled WGS sequence"/>
</dbReference>
<comment type="caution">
    <text evidence="1">The sequence shown here is derived from an EMBL/GenBank/DDBJ whole genome shotgun (WGS) entry which is preliminary data.</text>
</comment>
<organism evidence="1 2">
    <name type="scientific">Aristaeella lactis</name>
    <dbReference type="NCBI Taxonomy" id="3046383"/>
    <lineage>
        <taxon>Bacteria</taxon>
        <taxon>Bacillati</taxon>
        <taxon>Bacillota</taxon>
        <taxon>Clostridia</taxon>
        <taxon>Eubacteriales</taxon>
        <taxon>Aristaeellaceae</taxon>
        <taxon>Aristaeella</taxon>
    </lineage>
</organism>
<evidence type="ECO:0000313" key="1">
    <source>
        <dbReference type="EMBL" id="SMC38473.1"/>
    </source>
</evidence>
<gene>
    <name evidence="1" type="ORF">SAMN06297397_0479</name>
</gene>
<reference evidence="1" key="1">
    <citation type="submission" date="2017-04" db="EMBL/GenBank/DDBJ databases">
        <authorList>
            <person name="Varghese N."/>
            <person name="Submissions S."/>
        </authorList>
    </citation>
    <scope>NUCLEOTIDE SEQUENCE</scope>
    <source>
        <strain evidence="1">WTE2008</strain>
    </source>
</reference>
<keyword evidence="2" id="KW-1185">Reference proteome</keyword>
<name>A0AC61PI59_9FIRM</name>